<protein>
    <submittedName>
        <fullName evidence="1">Uncharacterized protein</fullName>
    </submittedName>
</protein>
<sequence>MPRLLSDWSAEGFTVGLSRCGVGLCRCPPNMKNRTSVLTPSSVAPGVKGINESGVIRMNLDEMSEKELVEFIRKSGVEVPNGCST</sequence>
<dbReference type="Proteomes" id="UP000245838">
    <property type="component" value="Chromosome sggmmb4_Chromosome"/>
</dbReference>
<gene>
    <name evidence="1" type="ORF">SGGMMB4_05577</name>
</gene>
<evidence type="ECO:0000313" key="2">
    <source>
        <dbReference type="Proteomes" id="UP000245838"/>
    </source>
</evidence>
<organism evidence="1 2">
    <name type="scientific">Sodalis glossinidius (strain morsitans)</name>
    <dbReference type="NCBI Taxonomy" id="343509"/>
    <lineage>
        <taxon>Bacteria</taxon>
        <taxon>Pseudomonadati</taxon>
        <taxon>Pseudomonadota</taxon>
        <taxon>Gammaproteobacteria</taxon>
        <taxon>Enterobacterales</taxon>
        <taxon>Bruguierivoracaceae</taxon>
        <taxon>Sodalis</taxon>
    </lineage>
</organism>
<dbReference type="AlphaFoldDB" id="A0A193QNJ6"/>
<evidence type="ECO:0000313" key="1">
    <source>
        <dbReference type="EMBL" id="CRL46722.1"/>
    </source>
</evidence>
<accession>A0A193QNJ6</accession>
<reference evidence="1 2" key="1">
    <citation type="submission" date="2015-05" db="EMBL/GenBank/DDBJ databases">
        <authorList>
            <person name="Goodhead I."/>
        </authorList>
    </citation>
    <scope>NUCLEOTIDE SEQUENCE [LARGE SCALE GENOMIC DNA]</scope>
    <source>
        <strain evidence="2">morsitans</strain>
    </source>
</reference>
<proteinExistence type="predicted"/>
<name>A0A193QNJ6_SODGM</name>
<dbReference type="EMBL" id="LN854557">
    <property type="protein sequence ID" value="CRL46722.1"/>
    <property type="molecule type" value="Genomic_DNA"/>
</dbReference>